<proteinExistence type="predicted"/>
<dbReference type="SMART" id="SM00478">
    <property type="entry name" value="ENDO3c"/>
    <property type="match status" value="1"/>
</dbReference>
<keyword evidence="2" id="KW-0479">Metal-binding</keyword>
<evidence type="ECO:0000256" key="4">
    <source>
        <dbReference type="ARBA" id="ARBA00023014"/>
    </source>
</evidence>
<dbReference type="EMBL" id="WHZX01000009">
    <property type="protein sequence ID" value="NEG72476.1"/>
    <property type="molecule type" value="Genomic_DNA"/>
</dbReference>
<dbReference type="OrthoDB" id="9802365at2"/>
<dbReference type="GO" id="GO:0006284">
    <property type="term" value="P:base-excision repair"/>
    <property type="evidence" value="ECO:0007669"/>
    <property type="project" value="InterPro"/>
</dbReference>
<keyword evidence="1" id="KW-0004">4Fe-4S</keyword>
<evidence type="ECO:0000313" key="6">
    <source>
        <dbReference type="EMBL" id="NEG72476.1"/>
    </source>
</evidence>
<evidence type="ECO:0000256" key="3">
    <source>
        <dbReference type="ARBA" id="ARBA00023004"/>
    </source>
</evidence>
<dbReference type="SUPFAM" id="SSF48150">
    <property type="entry name" value="DNA-glycosylase"/>
    <property type="match status" value="1"/>
</dbReference>
<feature type="domain" description="HhH-GPD" evidence="5">
    <location>
        <begin position="69"/>
        <end position="230"/>
    </location>
</feature>
<evidence type="ECO:0000313" key="7">
    <source>
        <dbReference type="Proteomes" id="UP000469943"/>
    </source>
</evidence>
<dbReference type="Proteomes" id="UP000469943">
    <property type="component" value="Unassembled WGS sequence"/>
</dbReference>
<evidence type="ECO:0000256" key="1">
    <source>
        <dbReference type="ARBA" id="ARBA00022485"/>
    </source>
</evidence>
<evidence type="ECO:0000259" key="5">
    <source>
        <dbReference type="SMART" id="SM00478"/>
    </source>
</evidence>
<dbReference type="InterPro" id="IPR003265">
    <property type="entry name" value="HhH-GPD_domain"/>
</dbReference>
<dbReference type="InterPro" id="IPR011257">
    <property type="entry name" value="DNA_glycosylase"/>
</dbReference>
<dbReference type="AlphaFoldDB" id="A0A7K3TDL7"/>
<evidence type="ECO:0000256" key="2">
    <source>
        <dbReference type="ARBA" id="ARBA00022723"/>
    </source>
</evidence>
<sequence length="248" mass="26747">MARTRARRVTSTEAAECSGGAADVAAAAPVRVPTPADIASLYECMERELGPTNWWPADTLFEIMVGAVLTQNTAWGNVDRSLAALKSAGVLDPHAIAALEPEALQGLIRPSGFYRNKAKTLQSLSRWYVERCGADPDGARGLTDDGLRSELLSLFGVGGETADDLVLYVFSRRAFVADTYARRLFAFLGFTVPTGYPAFHKAFAPAVLASDLTVAQLKEFHGLIDEYGKAYRDDAAKAASFLTGWRHG</sequence>
<dbReference type="Pfam" id="PF00730">
    <property type="entry name" value="HhH-GPD"/>
    <property type="match status" value="1"/>
</dbReference>
<dbReference type="Gene3D" id="1.10.340.30">
    <property type="entry name" value="Hypothetical protein, domain 2"/>
    <property type="match status" value="1"/>
</dbReference>
<protein>
    <submittedName>
        <fullName evidence="6">DNA lyase</fullName>
    </submittedName>
</protein>
<accession>A0A7K3TDL7</accession>
<dbReference type="GO" id="GO:0016829">
    <property type="term" value="F:lyase activity"/>
    <property type="evidence" value="ECO:0007669"/>
    <property type="project" value="UniProtKB-KW"/>
</dbReference>
<reference evidence="6 7" key="1">
    <citation type="submission" date="2019-10" db="EMBL/GenBank/DDBJ databases">
        <title>Bifidobacterium from non-human primates.</title>
        <authorList>
            <person name="Modesto M."/>
        </authorList>
    </citation>
    <scope>NUCLEOTIDE SEQUENCE [LARGE SCALE GENOMIC DNA]</scope>
    <source>
        <strain evidence="6 7">TREM</strain>
    </source>
</reference>
<comment type="caution">
    <text evidence="6">The sequence shown here is derived from an EMBL/GenBank/DDBJ whole genome shotgun (WGS) entry which is preliminary data.</text>
</comment>
<gene>
    <name evidence="6" type="ORF">GFD24_09740</name>
</gene>
<dbReference type="CDD" id="cd00056">
    <property type="entry name" value="ENDO3c"/>
    <property type="match status" value="1"/>
</dbReference>
<keyword evidence="3" id="KW-0408">Iron</keyword>
<keyword evidence="6" id="KW-0456">Lyase</keyword>
<name>A0A7K3TDL7_9BIFI</name>
<dbReference type="GO" id="GO:0051539">
    <property type="term" value="F:4 iron, 4 sulfur cluster binding"/>
    <property type="evidence" value="ECO:0007669"/>
    <property type="project" value="UniProtKB-KW"/>
</dbReference>
<dbReference type="PANTHER" id="PTHR10359">
    <property type="entry name" value="A/G-SPECIFIC ADENINE GLYCOSYLASE/ENDONUCLEASE III"/>
    <property type="match status" value="1"/>
</dbReference>
<organism evidence="6 7">
    <name type="scientific">Bifidobacterium ramosum</name>
    <dbReference type="NCBI Taxonomy" id="1798158"/>
    <lineage>
        <taxon>Bacteria</taxon>
        <taxon>Bacillati</taxon>
        <taxon>Actinomycetota</taxon>
        <taxon>Actinomycetes</taxon>
        <taxon>Bifidobacteriales</taxon>
        <taxon>Bifidobacteriaceae</taxon>
        <taxon>Bifidobacterium</taxon>
    </lineage>
</organism>
<dbReference type="GO" id="GO:0046872">
    <property type="term" value="F:metal ion binding"/>
    <property type="evidence" value="ECO:0007669"/>
    <property type="project" value="UniProtKB-KW"/>
</dbReference>
<keyword evidence="4" id="KW-0411">Iron-sulfur</keyword>
<dbReference type="PANTHER" id="PTHR10359:SF19">
    <property type="entry name" value="DNA REPAIR GLYCOSYLASE MJ1434-RELATED"/>
    <property type="match status" value="1"/>
</dbReference>